<dbReference type="PANTHER" id="PTHR42910">
    <property type="entry name" value="TRANSPORTER SCO4007-RELATED"/>
    <property type="match status" value="1"/>
</dbReference>
<feature type="transmembrane region" description="Helical" evidence="4">
    <location>
        <begin position="80"/>
        <end position="98"/>
    </location>
</feature>
<feature type="transmembrane region" description="Helical" evidence="4">
    <location>
        <begin position="252"/>
        <end position="270"/>
    </location>
</feature>
<protein>
    <submittedName>
        <fullName evidence="6">Putative transporter</fullName>
    </submittedName>
</protein>
<comment type="caution">
    <text evidence="6">The sequence shown here is derived from an EMBL/GenBank/DDBJ whole genome shotgun (WGS) entry which is preliminary data.</text>
</comment>
<keyword evidence="1 4" id="KW-0812">Transmembrane</keyword>
<feature type="transmembrane region" description="Helical" evidence="4">
    <location>
        <begin position="12"/>
        <end position="30"/>
    </location>
</feature>
<feature type="transmembrane region" description="Helical" evidence="4">
    <location>
        <begin position="305"/>
        <end position="326"/>
    </location>
</feature>
<dbReference type="PROSITE" id="PS50850">
    <property type="entry name" value="MFS"/>
    <property type="match status" value="1"/>
</dbReference>
<proteinExistence type="predicted"/>
<feature type="transmembrane region" description="Helical" evidence="4">
    <location>
        <begin position="219"/>
        <end position="240"/>
    </location>
</feature>
<feature type="transmembrane region" description="Helical" evidence="4">
    <location>
        <begin position="282"/>
        <end position="299"/>
    </location>
</feature>
<dbReference type="Pfam" id="PF07690">
    <property type="entry name" value="MFS_1"/>
    <property type="match status" value="1"/>
</dbReference>
<evidence type="ECO:0000256" key="3">
    <source>
        <dbReference type="ARBA" id="ARBA00023136"/>
    </source>
</evidence>
<feature type="transmembrane region" description="Helical" evidence="4">
    <location>
        <begin position="373"/>
        <end position="391"/>
    </location>
</feature>
<dbReference type="InterPro" id="IPR020846">
    <property type="entry name" value="MFS_dom"/>
</dbReference>
<dbReference type="PANTHER" id="PTHR42910:SF1">
    <property type="entry name" value="MAJOR FACILITATOR SUPERFAMILY (MFS) PROFILE DOMAIN-CONTAINING PROTEIN"/>
    <property type="match status" value="1"/>
</dbReference>
<reference evidence="7" key="1">
    <citation type="journal article" date="2016" name="Front. Microbiol.">
        <title>Molecular Keys to the Janthinobacterium and Duganella spp. Interaction with the Plant Pathogen Fusarium graminearum.</title>
        <authorList>
            <person name="Haack F.S."/>
            <person name="Poehlein A."/>
            <person name="Kroger C."/>
            <person name="Voigt C.A."/>
            <person name="Piepenbring M."/>
            <person name="Bode H.B."/>
            <person name="Daniel R."/>
            <person name="Schafer W."/>
            <person name="Streit W.R."/>
        </authorList>
    </citation>
    <scope>NUCLEOTIDE SEQUENCE [LARGE SCALE GENOMIC DNA]</scope>
    <source>
        <strain evidence="7">T54</strain>
    </source>
</reference>
<dbReference type="Proteomes" id="UP000175989">
    <property type="component" value="Unassembled WGS sequence"/>
</dbReference>
<sequence length="395" mass="41444">MSQSHAQQELTPGMVWLFAVATGLIVANLYYAQTLIGPISRDTGLDPGAAGLIVTLTQLGYCLGLLFIVPLGDLVENRRLIFISLVLCALALLAAAVAANPLVFLAAALCIGLGAVAAQIIVPFAAHLARPEERGQTVGKVVSGLLMGIMLARPVASLVADAFNWHAIFVLSAVVTIALAFLLRARLPQRQPEGGMHYFTLLGSMWHLLKTTPILRRRAAYQACMFGAFSLFWTCVSLELTGPNFGISQSGVAIFALAGVAGAIASPIAGRRADQGKSRSTTLIALLLGALAFAVPLVVDAGRIANLAILVCCSIVLDAGVSASLVTGQRAIFSLPADVRSRLNGLYMALFFMGGAIGSSLGGWMFAHHGWHGVLLTGLAFPLIGLCVFTTEPRN</sequence>
<keyword evidence="2 4" id="KW-1133">Transmembrane helix</keyword>
<dbReference type="GO" id="GO:0022857">
    <property type="term" value="F:transmembrane transporter activity"/>
    <property type="evidence" value="ECO:0007669"/>
    <property type="project" value="InterPro"/>
</dbReference>
<evidence type="ECO:0000256" key="1">
    <source>
        <dbReference type="ARBA" id="ARBA00022692"/>
    </source>
</evidence>
<feature type="transmembrane region" description="Helical" evidence="4">
    <location>
        <begin position="50"/>
        <end position="68"/>
    </location>
</feature>
<accession>A0A1E7WDU4</accession>
<dbReference type="PATRIC" id="fig|762836.4.peg.4106"/>
<keyword evidence="3 4" id="KW-0472">Membrane</keyword>
<feature type="transmembrane region" description="Helical" evidence="4">
    <location>
        <begin position="162"/>
        <end position="183"/>
    </location>
</feature>
<gene>
    <name evidence="6" type="ORF">DUPY_39830</name>
</gene>
<evidence type="ECO:0000256" key="2">
    <source>
        <dbReference type="ARBA" id="ARBA00022989"/>
    </source>
</evidence>
<evidence type="ECO:0000313" key="6">
    <source>
        <dbReference type="EMBL" id="OEZ96204.1"/>
    </source>
</evidence>
<evidence type="ECO:0000256" key="4">
    <source>
        <dbReference type="SAM" id="Phobius"/>
    </source>
</evidence>
<dbReference type="Gene3D" id="1.20.1250.20">
    <property type="entry name" value="MFS general substrate transporter like domains"/>
    <property type="match status" value="1"/>
</dbReference>
<evidence type="ECO:0000313" key="7">
    <source>
        <dbReference type="Proteomes" id="UP000175989"/>
    </source>
</evidence>
<dbReference type="EMBL" id="LROM01000112">
    <property type="protein sequence ID" value="OEZ96204.1"/>
    <property type="molecule type" value="Genomic_DNA"/>
</dbReference>
<dbReference type="AlphaFoldDB" id="A0A1E7WDU4"/>
<feature type="transmembrane region" description="Helical" evidence="4">
    <location>
        <begin position="138"/>
        <end position="156"/>
    </location>
</feature>
<evidence type="ECO:0000259" key="5">
    <source>
        <dbReference type="PROSITE" id="PS50850"/>
    </source>
</evidence>
<dbReference type="SUPFAM" id="SSF103473">
    <property type="entry name" value="MFS general substrate transporter"/>
    <property type="match status" value="1"/>
</dbReference>
<keyword evidence="7" id="KW-1185">Reference proteome</keyword>
<dbReference type="InterPro" id="IPR036259">
    <property type="entry name" value="MFS_trans_sf"/>
</dbReference>
<feature type="transmembrane region" description="Helical" evidence="4">
    <location>
        <begin position="104"/>
        <end position="126"/>
    </location>
</feature>
<dbReference type="InterPro" id="IPR011701">
    <property type="entry name" value="MFS"/>
</dbReference>
<feature type="domain" description="Major facilitator superfamily (MFS) profile" evidence="5">
    <location>
        <begin position="14"/>
        <end position="395"/>
    </location>
</feature>
<name>A0A1E7WDU4_9BURK</name>
<feature type="transmembrane region" description="Helical" evidence="4">
    <location>
        <begin position="346"/>
        <end position="367"/>
    </location>
</feature>
<organism evidence="6 7">
    <name type="scientific">Duganella phyllosphaerae</name>
    <dbReference type="NCBI Taxonomy" id="762836"/>
    <lineage>
        <taxon>Bacteria</taxon>
        <taxon>Pseudomonadati</taxon>
        <taxon>Pseudomonadota</taxon>
        <taxon>Betaproteobacteria</taxon>
        <taxon>Burkholderiales</taxon>
        <taxon>Oxalobacteraceae</taxon>
        <taxon>Telluria group</taxon>
        <taxon>Duganella</taxon>
    </lineage>
</organism>
<dbReference type="CDD" id="cd17324">
    <property type="entry name" value="MFS_NepI_like"/>
    <property type="match status" value="1"/>
</dbReference>